<protein>
    <recommendedName>
        <fullName evidence="4">Putative HNH nuclease YajD</fullName>
    </recommendedName>
</protein>
<evidence type="ECO:0000256" key="3">
    <source>
        <dbReference type="ARBA" id="ARBA00038412"/>
    </source>
</evidence>
<name>A0A0R2CTA5_9LACO</name>
<evidence type="ECO:0000259" key="5">
    <source>
        <dbReference type="SMART" id="SM00507"/>
    </source>
</evidence>
<dbReference type="InterPro" id="IPR002711">
    <property type="entry name" value="HNH"/>
</dbReference>
<gene>
    <name evidence="6" type="ORF">FC80_GL000450</name>
</gene>
<dbReference type="GO" id="GO:0003676">
    <property type="term" value="F:nucleic acid binding"/>
    <property type="evidence" value="ECO:0007669"/>
    <property type="project" value="InterPro"/>
</dbReference>
<dbReference type="CDD" id="cd00085">
    <property type="entry name" value="HNHc"/>
    <property type="match status" value="1"/>
</dbReference>
<dbReference type="GO" id="GO:0005829">
    <property type="term" value="C:cytosol"/>
    <property type="evidence" value="ECO:0007669"/>
    <property type="project" value="TreeGrafter"/>
</dbReference>
<dbReference type="GO" id="GO:0004519">
    <property type="term" value="F:endonuclease activity"/>
    <property type="evidence" value="ECO:0007669"/>
    <property type="project" value="InterPro"/>
</dbReference>
<dbReference type="RefSeq" id="WP_057828723.1">
    <property type="nucleotide sequence ID" value="NZ_AYZE01000010.1"/>
</dbReference>
<dbReference type="InterPro" id="IPR003615">
    <property type="entry name" value="HNH_nuc"/>
</dbReference>
<dbReference type="STRING" id="1423729.FC80_GL000450"/>
<keyword evidence="1" id="KW-0540">Nuclease</keyword>
<proteinExistence type="inferred from homology"/>
<dbReference type="PANTHER" id="PTHR41286">
    <property type="entry name" value="HNH NUCLEASE YAJD-RELATED"/>
    <property type="match status" value="1"/>
</dbReference>
<dbReference type="PATRIC" id="fig|1423729.3.peg.452"/>
<dbReference type="GO" id="GO:0008270">
    <property type="term" value="F:zinc ion binding"/>
    <property type="evidence" value="ECO:0007669"/>
    <property type="project" value="InterPro"/>
</dbReference>
<dbReference type="Gene3D" id="1.10.30.50">
    <property type="match status" value="1"/>
</dbReference>
<comment type="similarity">
    <text evidence="3">Belongs to the HNH nuclease family.</text>
</comment>
<comment type="caution">
    <text evidence="6">The sequence shown here is derived from an EMBL/GenBank/DDBJ whole genome shotgun (WGS) entry which is preliminary data.</text>
</comment>
<feature type="domain" description="HNH nuclease" evidence="5">
    <location>
        <begin position="68"/>
        <end position="122"/>
    </location>
</feature>
<dbReference type="GO" id="GO:0016787">
    <property type="term" value="F:hydrolase activity"/>
    <property type="evidence" value="ECO:0007669"/>
    <property type="project" value="UniProtKB-KW"/>
</dbReference>
<reference evidence="6 7" key="1">
    <citation type="journal article" date="2015" name="Genome Announc.">
        <title>Expanding the biotechnology potential of lactobacilli through comparative genomics of 213 strains and associated genera.</title>
        <authorList>
            <person name="Sun Z."/>
            <person name="Harris H.M."/>
            <person name="McCann A."/>
            <person name="Guo C."/>
            <person name="Argimon S."/>
            <person name="Zhang W."/>
            <person name="Yang X."/>
            <person name="Jeffery I.B."/>
            <person name="Cooney J.C."/>
            <person name="Kagawa T.F."/>
            <person name="Liu W."/>
            <person name="Song Y."/>
            <person name="Salvetti E."/>
            <person name="Wrobel A."/>
            <person name="Rasinkangas P."/>
            <person name="Parkhill J."/>
            <person name="Rea M.C."/>
            <person name="O'Sullivan O."/>
            <person name="Ritari J."/>
            <person name="Douillard F.P."/>
            <person name="Paul Ross R."/>
            <person name="Yang R."/>
            <person name="Briner A.E."/>
            <person name="Felis G.E."/>
            <person name="de Vos W.M."/>
            <person name="Barrangou R."/>
            <person name="Klaenhammer T.R."/>
            <person name="Caufield P.W."/>
            <person name="Cui Y."/>
            <person name="Zhang H."/>
            <person name="O'Toole P.W."/>
        </authorList>
    </citation>
    <scope>NUCLEOTIDE SEQUENCE [LARGE SCALE GENOMIC DNA]</scope>
    <source>
        <strain evidence="6 7">DSM 21116</strain>
    </source>
</reference>
<evidence type="ECO:0000256" key="2">
    <source>
        <dbReference type="ARBA" id="ARBA00022801"/>
    </source>
</evidence>
<dbReference type="SMART" id="SM00507">
    <property type="entry name" value="HNHc"/>
    <property type="match status" value="1"/>
</dbReference>
<sequence>MSRVHYCQQNFCRELIPVKERYCSEHAKLHKKYSSVTDEQRKALYKSYNNQQRNRQADAFYQGRRWKKVRDTVFVRDMATCQVCGNVLQTKIVDHIVRRDLLAGLEQYDMNNLWCLCGRCHNIKTKLEQSMLAKPNGKNKLKHISKDNWIKYIKERMNNENKR</sequence>
<organism evidence="6 7">
    <name type="scientific">Liquorilactobacillus cacaonum DSM 21116</name>
    <dbReference type="NCBI Taxonomy" id="1423729"/>
    <lineage>
        <taxon>Bacteria</taxon>
        <taxon>Bacillati</taxon>
        <taxon>Bacillota</taxon>
        <taxon>Bacilli</taxon>
        <taxon>Lactobacillales</taxon>
        <taxon>Lactobacillaceae</taxon>
        <taxon>Liquorilactobacillus</taxon>
    </lineage>
</organism>
<evidence type="ECO:0000313" key="7">
    <source>
        <dbReference type="Proteomes" id="UP000051131"/>
    </source>
</evidence>
<keyword evidence="2" id="KW-0378">Hydrolase</keyword>
<dbReference type="PANTHER" id="PTHR41286:SF1">
    <property type="entry name" value="HNH NUCLEASE YAJD-RELATED"/>
    <property type="match status" value="1"/>
</dbReference>
<keyword evidence="7" id="KW-1185">Reference proteome</keyword>
<dbReference type="Proteomes" id="UP000051131">
    <property type="component" value="Unassembled WGS sequence"/>
</dbReference>
<evidence type="ECO:0000256" key="1">
    <source>
        <dbReference type="ARBA" id="ARBA00022722"/>
    </source>
</evidence>
<evidence type="ECO:0000256" key="4">
    <source>
        <dbReference type="ARBA" id="ARBA00040194"/>
    </source>
</evidence>
<evidence type="ECO:0000313" key="6">
    <source>
        <dbReference type="EMBL" id="KRM91483.1"/>
    </source>
</evidence>
<accession>A0A0R2CTA5</accession>
<dbReference type="EMBL" id="AYZE01000010">
    <property type="protein sequence ID" value="KRM91483.1"/>
    <property type="molecule type" value="Genomic_DNA"/>
</dbReference>
<dbReference type="AlphaFoldDB" id="A0A0R2CTA5"/>
<dbReference type="Pfam" id="PF01844">
    <property type="entry name" value="HNH"/>
    <property type="match status" value="1"/>
</dbReference>
<dbReference type="OrthoDB" id="9811997at2"/>